<dbReference type="InterPro" id="IPR016024">
    <property type="entry name" value="ARM-type_fold"/>
</dbReference>
<dbReference type="InterPro" id="IPR004155">
    <property type="entry name" value="PBS_lyase_HEAT"/>
</dbReference>
<dbReference type="RefSeq" id="WP_344533529.1">
    <property type="nucleotide sequence ID" value="NZ_BAAATM010000002.1"/>
</dbReference>
<keyword evidence="3" id="KW-1185">Reference proteome</keyword>
<dbReference type="InterPro" id="IPR011989">
    <property type="entry name" value="ARM-like"/>
</dbReference>
<gene>
    <name evidence="2" type="ORF">GCM10010423_05750</name>
</gene>
<evidence type="ECO:0000313" key="3">
    <source>
        <dbReference type="Proteomes" id="UP001501095"/>
    </source>
</evidence>
<dbReference type="SUPFAM" id="SSF48371">
    <property type="entry name" value="ARM repeat"/>
    <property type="match status" value="1"/>
</dbReference>
<dbReference type="PANTHER" id="PTHR12697:SF5">
    <property type="entry name" value="DEOXYHYPUSINE HYDROXYLASE"/>
    <property type="match status" value="1"/>
</dbReference>
<name>A0ABN3NBR5_9ACTN</name>
<proteinExistence type="predicted"/>
<dbReference type="PANTHER" id="PTHR12697">
    <property type="entry name" value="PBS LYASE HEAT-LIKE PROTEIN"/>
    <property type="match status" value="1"/>
</dbReference>
<dbReference type="Gene3D" id="1.25.10.10">
    <property type="entry name" value="Leucine-rich Repeat Variant"/>
    <property type="match status" value="4"/>
</dbReference>
<comment type="caution">
    <text evidence="2">The sequence shown here is derived from an EMBL/GenBank/DDBJ whole genome shotgun (WGS) entry which is preliminary data.</text>
</comment>
<protein>
    <submittedName>
        <fullName evidence="2">Uncharacterized protein</fullName>
    </submittedName>
</protein>
<dbReference type="Proteomes" id="UP001501095">
    <property type="component" value="Unassembled WGS sequence"/>
</dbReference>
<dbReference type="SMART" id="SM00567">
    <property type="entry name" value="EZ_HEAT"/>
    <property type="match status" value="8"/>
</dbReference>
<evidence type="ECO:0000256" key="1">
    <source>
        <dbReference type="SAM" id="MobiDB-lite"/>
    </source>
</evidence>
<organism evidence="2 3">
    <name type="scientific">Streptomyces levis</name>
    <dbReference type="NCBI Taxonomy" id="285566"/>
    <lineage>
        <taxon>Bacteria</taxon>
        <taxon>Bacillati</taxon>
        <taxon>Actinomycetota</taxon>
        <taxon>Actinomycetes</taxon>
        <taxon>Kitasatosporales</taxon>
        <taxon>Streptomycetaceae</taxon>
        <taxon>Streptomyces</taxon>
    </lineage>
</organism>
<sequence>MGVDHQIAFFLRESAAPEPERRVAALKGLGRRGGAEHAPVLTGAAADPEPSVRAAAARALGRLGVPEAGREVLPSLMGDADPGVRSRACVAATRLGLDDPPVVEAFAGLLSDPDRHVRIVALEALAALGVPGDATALTALLGDPDPSVWGRARTLLYVCKDDEAVRTEVIRTAREGAGAARARALEELPRQCTERLVDALLDGLRDPHPRVRLQAARRLLRVEQPQVQDRLAEALRTERDPEAAAVLLRGLGDRADGRLCDAAVPWLRDPVAGPPAARLLGVLGTDAAATHLRTALADRTVPGRARAACATEIGAGGRWDAVWLLLPLLDDPDDDLRAGVLDGLEHLVENGLRLWERHPVARALAAHLATDPRHVWRTRNALWGLTQALPAVRRLADTTDSGEVRAAALSLLDGDDATDEHARQDVRRFLRFLGDPHEPVRYEAVLGLRRWVDANGSWPPGPEHHRDRLTALAGDPSPRLRAAATDLLAASGPGRSGPG</sequence>
<dbReference type="EMBL" id="BAAATM010000002">
    <property type="protein sequence ID" value="GAA2516990.1"/>
    <property type="molecule type" value="Genomic_DNA"/>
</dbReference>
<accession>A0ABN3NBR5</accession>
<reference evidence="2 3" key="1">
    <citation type="journal article" date="2019" name="Int. J. Syst. Evol. Microbiol.">
        <title>The Global Catalogue of Microorganisms (GCM) 10K type strain sequencing project: providing services to taxonomists for standard genome sequencing and annotation.</title>
        <authorList>
            <consortium name="The Broad Institute Genomics Platform"/>
            <consortium name="The Broad Institute Genome Sequencing Center for Infectious Disease"/>
            <person name="Wu L."/>
            <person name="Ma J."/>
        </authorList>
    </citation>
    <scope>NUCLEOTIDE SEQUENCE [LARGE SCALE GENOMIC DNA]</scope>
    <source>
        <strain evidence="2 3">JCM 6924</strain>
    </source>
</reference>
<evidence type="ECO:0000313" key="2">
    <source>
        <dbReference type="EMBL" id="GAA2516990.1"/>
    </source>
</evidence>
<feature type="region of interest" description="Disordered" evidence="1">
    <location>
        <begin position="457"/>
        <end position="476"/>
    </location>
</feature>
<dbReference type="Pfam" id="PF13646">
    <property type="entry name" value="HEAT_2"/>
    <property type="match status" value="3"/>
</dbReference>